<evidence type="ECO:0000313" key="2">
    <source>
        <dbReference type="EMBL" id="NJQ06253.1"/>
    </source>
</evidence>
<dbReference type="Proteomes" id="UP000578686">
    <property type="component" value="Unassembled WGS sequence"/>
</dbReference>
<organism evidence="2 3">
    <name type="scientific">Streptomyces lonarensis</name>
    <dbReference type="NCBI Taxonomy" id="700599"/>
    <lineage>
        <taxon>Bacteria</taxon>
        <taxon>Bacillati</taxon>
        <taxon>Actinomycetota</taxon>
        <taxon>Actinomycetes</taxon>
        <taxon>Kitasatosporales</taxon>
        <taxon>Streptomycetaceae</taxon>
        <taxon>Streptomyces</taxon>
    </lineage>
</organism>
<reference evidence="2 3" key="1">
    <citation type="submission" date="2020-03" db="EMBL/GenBank/DDBJ databases">
        <title>Draft genome of Streptomyces sp. ventii, isolated from the Axial Seamount in the Pacific Ocean, and resequencing of the two type strains Streptomyces lonarensis strain NCL 716 and Streptomyces bohaiensis strain 11A07.</title>
        <authorList>
            <person name="Loughran R.M."/>
            <person name="Pfannmuller K.M."/>
            <person name="Wasson B.J."/>
            <person name="Deadmond M.C."/>
            <person name="Paddock B.E."/>
            <person name="Koyack M.J."/>
            <person name="Gallegos D.A."/>
            <person name="Mitchell E.A."/>
            <person name="Ushijima B."/>
            <person name="Saw J.H."/>
            <person name="Mcphail K.L."/>
            <person name="Videau P."/>
        </authorList>
    </citation>
    <scope>NUCLEOTIDE SEQUENCE [LARGE SCALE GENOMIC DNA]</scope>
    <source>
        <strain evidence="2 3">NCL716</strain>
    </source>
</reference>
<comment type="caution">
    <text evidence="2">The sequence shown here is derived from an EMBL/GenBank/DDBJ whole genome shotgun (WGS) entry which is preliminary data.</text>
</comment>
<protein>
    <submittedName>
        <fullName evidence="2">Uncharacterized protein</fullName>
    </submittedName>
</protein>
<name>A0A7X6HZ35_9ACTN</name>
<keyword evidence="3" id="KW-1185">Reference proteome</keyword>
<evidence type="ECO:0000313" key="3">
    <source>
        <dbReference type="Proteomes" id="UP000578686"/>
    </source>
</evidence>
<dbReference type="EMBL" id="JAAVJD010000073">
    <property type="protein sequence ID" value="NJQ06253.1"/>
    <property type="molecule type" value="Genomic_DNA"/>
</dbReference>
<dbReference type="AlphaFoldDB" id="A0A7X6HZ35"/>
<dbReference type="RefSeq" id="WP_167970165.1">
    <property type="nucleotide sequence ID" value="NZ_BHZG01000148.1"/>
</dbReference>
<sequence length="176" mass="18135">MQHRAGNAAVARALDGPTAGPVVQRSPQAVVQRAPRTADSVSIVEGEVKVAQAGEPITYPGVDSCLTITATLADGSRVGAHASLMQMGSGYPSDRILAAIGHAVGNQRIDYVELRGDLDSWHPDFFDEGYDSRFANSTPMPTGTPAPGSLASKVAAALGVAAGAVSEVQQRGTIRV</sequence>
<feature type="region of interest" description="Disordered" evidence="1">
    <location>
        <begin position="1"/>
        <end position="30"/>
    </location>
</feature>
<gene>
    <name evidence="2" type="ORF">HCN56_11825</name>
</gene>
<proteinExistence type="predicted"/>
<evidence type="ECO:0000256" key="1">
    <source>
        <dbReference type="SAM" id="MobiDB-lite"/>
    </source>
</evidence>
<accession>A0A7X6HZ35</accession>